<sequence length="331" mass="38380">MSYAVVFLDIPYSCDFYLDKISSVAELRSLVVSCRDDFNEIRKSIEFAFQTTNGLFIVYPKRLWHKLQKIMLVSFERPSVFKDEAYIVASGFKKLSEGIFADIVYKKPIVFVPQELQENFNFESLKNLFNTQNQIIGIFEGNINTQNTIFTDEVYSMLELNKNELLELNIDKAKIFTHNALSCHIALYNTIKDKPIKISIIDLSSGGFFASKIMSIENFRKHITLCIESFSDKALEYFFSIDENYKKRFGSFSETFAKELSSFSLTLSDADFAITVTNNSEFDKFLFFAYFKDNSYKIIIKEFSGAYNTIREKVANFAMLFLREFVLSKNL</sequence>
<gene>
    <name evidence="2" type="ORF">DESAMIL20_1461</name>
</gene>
<evidence type="ECO:0000313" key="3">
    <source>
        <dbReference type="Proteomes" id="UP000194141"/>
    </source>
</evidence>
<reference evidence="2 3" key="1">
    <citation type="journal article" date="2017" name="Front. Microbiol.">
        <title>Genome Sequence of Desulfurella amilsii Strain TR1 and Comparative Genomics of Desulfurellaceae Family.</title>
        <authorList>
            <person name="Florentino A.P."/>
            <person name="Stams A.J."/>
            <person name="Sanchez-Andrea I."/>
        </authorList>
    </citation>
    <scope>NUCLEOTIDE SEQUENCE [LARGE SCALE GENOMIC DNA]</scope>
    <source>
        <strain evidence="2 3">TR1</strain>
    </source>
</reference>
<dbReference type="Proteomes" id="UP000194141">
    <property type="component" value="Unassembled WGS sequence"/>
</dbReference>
<evidence type="ECO:0000313" key="2">
    <source>
        <dbReference type="EMBL" id="OSS41908.1"/>
    </source>
</evidence>
<name>A0A1X4XWL4_9BACT</name>
<comment type="caution">
    <text evidence="2">The sequence shown here is derived from an EMBL/GenBank/DDBJ whole genome shotgun (WGS) entry which is preliminary data.</text>
</comment>
<protein>
    <recommendedName>
        <fullName evidence="1">CinA C-terminal domain-containing protein</fullName>
    </recommendedName>
</protein>
<dbReference type="Gene3D" id="3.90.950.20">
    <property type="entry name" value="CinA-like"/>
    <property type="match status" value="1"/>
</dbReference>
<dbReference type="STRING" id="1562698.DESAMIL20_1461"/>
<dbReference type="Pfam" id="PF02464">
    <property type="entry name" value="CinA"/>
    <property type="match status" value="1"/>
</dbReference>
<dbReference type="SUPFAM" id="SSF142433">
    <property type="entry name" value="CinA-like"/>
    <property type="match status" value="1"/>
</dbReference>
<proteinExistence type="predicted"/>
<organism evidence="2 3">
    <name type="scientific">Desulfurella amilsii</name>
    <dbReference type="NCBI Taxonomy" id="1562698"/>
    <lineage>
        <taxon>Bacteria</taxon>
        <taxon>Pseudomonadati</taxon>
        <taxon>Campylobacterota</taxon>
        <taxon>Desulfurellia</taxon>
        <taxon>Desulfurellales</taxon>
        <taxon>Desulfurellaceae</taxon>
        <taxon>Desulfurella</taxon>
    </lineage>
</organism>
<dbReference type="AlphaFoldDB" id="A0A1X4XWL4"/>
<dbReference type="EMBL" id="MDSU01000018">
    <property type="protein sequence ID" value="OSS41908.1"/>
    <property type="molecule type" value="Genomic_DNA"/>
</dbReference>
<accession>A0A1X4XWL4</accession>
<keyword evidence="3" id="KW-1185">Reference proteome</keyword>
<dbReference type="InterPro" id="IPR036653">
    <property type="entry name" value="CinA-like_C"/>
</dbReference>
<dbReference type="InterPro" id="IPR008136">
    <property type="entry name" value="CinA_C"/>
</dbReference>
<evidence type="ECO:0000259" key="1">
    <source>
        <dbReference type="Pfam" id="PF02464"/>
    </source>
</evidence>
<feature type="domain" description="CinA C-terminal" evidence="1">
    <location>
        <begin position="188"/>
        <end position="325"/>
    </location>
</feature>
<dbReference type="OrthoDB" id="9801454at2"/>
<dbReference type="RefSeq" id="WP_086034163.1">
    <property type="nucleotide sequence ID" value="NZ_MDSU01000018.1"/>
</dbReference>